<comment type="similarity">
    <text evidence="12">Belongs to the G-protein coupled receptor 1 family.</text>
</comment>
<dbReference type="InterPro" id="IPR000725">
    <property type="entry name" value="Olfact_rcpt"/>
</dbReference>
<dbReference type="PANTHER" id="PTHR26452">
    <property type="entry name" value="OLFACTORY RECEPTOR"/>
    <property type="match status" value="1"/>
</dbReference>
<dbReference type="PROSITE" id="PS50262">
    <property type="entry name" value="G_PROTEIN_RECEP_F1_2"/>
    <property type="match status" value="1"/>
</dbReference>
<evidence type="ECO:0000259" key="14">
    <source>
        <dbReference type="PROSITE" id="PS50262"/>
    </source>
</evidence>
<feature type="transmembrane region" description="Helical" evidence="13">
    <location>
        <begin position="234"/>
        <end position="257"/>
    </location>
</feature>
<accession>A0AA97K220</accession>
<evidence type="ECO:0000256" key="2">
    <source>
        <dbReference type="ARBA" id="ARBA00004651"/>
    </source>
</evidence>
<dbReference type="PRINTS" id="PR00245">
    <property type="entry name" value="OLFACTORYR"/>
</dbReference>
<keyword evidence="3 13" id="KW-1003">Cell membrane</keyword>
<evidence type="ECO:0000256" key="4">
    <source>
        <dbReference type="ARBA" id="ARBA00022606"/>
    </source>
</evidence>
<feature type="transmembrane region" description="Helical" evidence="13">
    <location>
        <begin position="26"/>
        <end position="49"/>
    </location>
</feature>
<dbReference type="SUPFAM" id="SSF81321">
    <property type="entry name" value="Family A G protein-coupled receptor-like"/>
    <property type="match status" value="1"/>
</dbReference>
<evidence type="ECO:0000313" key="16">
    <source>
        <dbReference type="RefSeq" id="XP_054849955.1"/>
    </source>
</evidence>
<keyword evidence="15" id="KW-1185">Reference proteome</keyword>
<dbReference type="KEGG" id="emc:129339400"/>
<evidence type="ECO:0000256" key="5">
    <source>
        <dbReference type="ARBA" id="ARBA00022692"/>
    </source>
</evidence>
<keyword evidence="11 12" id="KW-0807">Transducer</keyword>
<evidence type="ECO:0000256" key="6">
    <source>
        <dbReference type="ARBA" id="ARBA00022725"/>
    </source>
</evidence>
<dbReference type="AlphaFoldDB" id="A0AA97K220"/>
<evidence type="ECO:0000256" key="12">
    <source>
        <dbReference type="RuleBase" id="RU000688"/>
    </source>
</evidence>
<dbReference type="InterPro" id="IPR000276">
    <property type="entry name" value="GPCR_Rhodpsn"/>
</dbReference>
<sequence length="303" mass="34627">MPNRSVITYFLLVGFSEIQEGQNLHFVVFFITYLVALMGNLLIITIIVLNHHLHTPMYFFVLNLSIVDLGYISVTIPKAMANSLMKTRWILYSHCVVQTFSFVLFGASEFFLLTVMAYDRYVAICHPLHYETVMKRGACIQMAGFAWTFGLLTATLHTAATFASPFCSNVINQFFCEIPQLLKLTCSNMYLLEVGALILTGCLYFSCFLFILMSYMHIFKAVMRIPSVQGRQKAFSTCLPHIIVLSMFYFFGVFAYLRPINRTPSRMDLLAAVAYCVVPPFMNPLIYSMRNKDIKAALWKLID</sequence>
<dbReference type="CDD" id="cd15227">
    <property type="entry name" value="7tmA_OR14-like"/>
    <property type="match status" value="1"/>
</dbReference>
<keyword evidence="7 13" id="KW-1133">Transmembrane helix</keyword>
<dbReference type="PROSITE" id="PS00237">
    <property type="entry name" value="G_PROTEIN_RECEP_F1_1"/>
    <property type="match status" value="1"/>
</dbReference>
<keyword evidence="10 12" id="KW-0675">Receptor</keyword>
<evidence type="ECO:0000256" key="3">
    <source>
        <dbReference type="ARBA" id="ARBA00022475"/>
    </source>
</evidence>
<proteinExistence type="inferred from homology"/>
<dbReference type="RefSeq" id="XP_054849955.1">
    <property type="nucleotide sequence ID" value="XM_054993980.1"/>
</dbReference>
<gene>
    <name evidence="16" type="primary">LOC129339400</name>
</gene>
<evidence type="ECO:0000256" key="9">
    <source>
        <dbReference type="ARBA" id="ARBA00023136"/>
    </source>
</evidence>
<evidence type="ECO:0000256" key="13">
    <source>
        <dbReference type="RuleBase" id="RU363047"/>
    </source>
</evidence>
<feature type="transmembrane region" description="Helical" evidence="13">
    <location>
        <begin position="56"/>
        <end position="76"/>
    </location>
</feature>
<keyword evidence="4 13" id="KW-0716">Sensory transduction</keyword>
<evidence type="ECO:0000256" key="1">
    <source>
        <dbReference type="ARBA" id="ARBA00002936"/>
    </source>
</evidence>
<feature type="transmembrane region" description="Helical" evidence="13">
    <location>
        <begin position="189"/>
        <end position="213"/>
    </location>
</feature>
<comment type="subcellular location">
    <subcellularLocation>
        <location evidence="2 13">Cell membrane</location>
        <topology evidence="2 13">Multi-pass membrane protein</topology>
    </subcellularLocation>
</comment>
<dbReference type="FunFam" id="1.20.1070.10:FF:000037">
    <property type="entry name" value="Olfactory receptor"/>
    <property type="match status" value="1"/>
</dbReference>
<reference evidence="16" key="1">
    <citation type="submission" date="2025-08" db="UniProtKB">
        <authorList>
            <consortium name="RefSeq"/>
        </authorList>
    </citation>
    <scope>IDENTIFICATION</scope>
    <source>
        <tissue evidence="16">Blood</tissue>
    </source>
</reference>
<dbReference type="InterPro" id="IPR017452">
    <property type="entry name" value="GPCR_Rhodpsn_7TM"/>
</dbReference>
<dbReference type="Proteomes" id="UP001190640">
    <property type="component" value="Chromosome 12"/>
</dbReference>
<feature type="domain" description="G-protein coupled receptors family 1 profile" evidence="14">
    <location>
        <begin position="39"/>
        <end position="287"/>
    </location>
</feature>
<evidence type="ECO:0000256" key="7">
    <source>
        <dbReference type="ARBA" id="ARBA00022989"/>
    </source>
</evidence>
<dbReference type="GeneID" id="129339400"/>
<evidence type="ECO:0000313" key="15">
    <source>
        <dbReference type="Proteomes" id="UP001190640"/>
    </source>
</evidence>
<feature type="transmembrane region" description="Helical" evidence="13">
    <location>
        <begin position="139"/>
        <end position="160"/>
    </location>
</feature>
<keyword evidence="5 12" id="KW-0812">Transmembrane</keyword>
<dbReference type="GO" id="GO:0004984">
    <property type="term" value="F:olfactory receptor activity"/>
    <property type="evidence" value="ECO:0007669"/>
    <property type="project" value="InterPro"/>
</dbReference>
<dbReference type="GO" id="GO:0005886">
    <property type="term" value="C:plasma membrane"/>
    <property type="evidence" value="ECO:0007669"/>
    <property type="project" value="UniProtKB-SubCell"/>
</dbReference>
<feature type="transmembrane region" description="Helical" evidence="13">
    <location>
        <begin position="96"/>
        <end position="118"/>
    </location>
</feature>
<keyword evidence="9 13" id="KW-0472">Membrane</keyword>
<organism evidence="15 16">
    <name type="scientific">Eublepharis macularius</name>
    <name type="common">Leopard gecko</name>
    <name type="synonym">Cyrtodactylus macularius</name>
    <dbReference type="NCBI Taxonomy" id="481883"/>
    <lineage>
        <taxon>Eukaryota</taxon>
        <taxon>Metazoa</taxon>
        <taxon>Chordata</taxon>
        <taxon>Craniata</taxon>
        <taxon>Vertebrata</taxon>
        <taxon>Euteleostomi</taxon>
        <taxon>Lepidosauria</taxon>
        <taxon>Squamata</taxon>
        <taxon>Bifurcata</taxon>
        <taxon>Gekkota</taxon>
        <taxon>Eublepharidae</taxon>
        <taxon>Eublepharinae</taxon>
        <taxon>Eublepharis</taxon>
    </lineage>
</organism>
<dbReference type="Gene3D" id="1.20.1070.10">
    <property type="entry name" value="Rhodopsin 7-helix transmembrane proteins"/>
    <property type="match status" value="1"/>
</dbReference>
<dbReference type="InterPro" id="IPR050516">
    <property type="entry name" value="Olfactory_GPCR"/>
</dbReference>
<evidence type="ECO:0000256" key="10">
    <source>
        <dbReference type="ARBA" id="ARBA00023170"/>
    </source>
</evidence>
<dbReference type="GO" id="GO:0004930">
    <property type="term" value="F:G protein-coupled receptor activity"/>
    <property type="evidence" value="ECO:0007669"/>
    <property type="project" value="UniProtKB-KW"/>
</dbReference>
<evidence type="ECO:0000256" key="8">
    <source>
        <dbReference type="ARBA" id="ARBA00023040"/>
    </source>
</evidence>
<name>A0AA97K220_EUBMA</name>
<protein>
    <recommendedName>
        <fullName evidence="13">Olfactory receptor</fullName>
    </recommendedName>
</protein>
<evidence type="ECO:0000256" key="11">
    <source>
        <dbReference type="ARBA" id="ARBA00023224"/>
    </source>
</evidence>
<keyword evidence="6 13" id="KW-0552">Olfaction</keyword>
<keyword evidence="8 12" id="KW-0297">G-protein coupled receptor</keyword>
<comment type="function">
    <text evidence="1">Odorant receptor.</text>
</comment>
<dbReference type="PRINTS" id="PR00237">
    <property type="entry name" value="GPCRRHODOPSN"/>
</dbReference>
<dbReference type="Pfam" id="PF13853">
    <property type="entry name" value="7tm_4"/>
    <property type="match status" value="1"/>
</dbReference>
<feature type="transmembrane region" description="Helical" evidence="13">
    <location>
        <begin position="269"/>
        <end position="287"/>
    </location>
</feature>